<dbReference type="RefSeq" id="WP_207333885.1">
    <property type="nucleotide sequence ID" value="NZ_JAFMYU010000002.1"/>
</dbReference>
<dbReference type="InterPro" id="IPR056925">
    <property type="entry name" value="ParE-like"/>
</dbReference>
<name>A0A939G2J7_9BACT</name>
<evidence type="ECO:0000313" key="3">
    <source>
        <dbReference type="Proteomes" id="UP000664795"/>
    </source>
</evidence>
<gene>
    <name evidence="2" type="ORF">J2I48_02870</name>
</gene>
<evidence type="ECO:0000259" key="1">
    <source>
        <dbReference type="Pfam" id="PF24732"/>
    </source>
</evidence>
<protein>
    <recommendedName>
        <fullName evidence="1">ParE-like toxin domain-containing protein</fullName>
    </recommendedName>
</protein>
<dbReference type="AlphaFoldDB" id="A0A939G2J7"/>
<dbReference type="InterPro" id="IPR035093">
    <property type="entry name" value="RelE/ParE_toxin_dom_sf"/>
</dbReference>
<comment type="caution">
    <text evidence="2">The sequence shown here is derived from an EMBL/GenBank/DDBJ whole genome shotgun (WGS) entry which is preliminary data.</text>
</comment>
<dbReference type="EMBL" id="JAFMYU010000002">
    <property type="protein sequence ID" value="MBO0929915.1"/>
    <property type="molecule type" value="Genomic_DNA"/>
</dbReference>
<evidence type="ECO:0000313" key="2">
    <source>
        <dbReference type="EMBL" id="MBO0929915.1"/>
    </source>
</evidence>
<reference evidence="2 3" key="1">
    <citation type="submission" date="2021-03" db="EMBL/GenBank/DDBJ databases">
        <title>Fibrella sp. HMF5036 genome sequencing and assembly.</title>
        <authorList>
            <person name="Kang H."/>
            <person name="Kim H."/>
            <person name="Bae S."/>
            <person name="Joh K."/>
        </authorList>
    </citation>
    <scope>NUCLEOTIDE SEQUENCE [LARGE SCALE GENOMIC DNA]</scope>
    <source>
        <strain evidence="2 3">HMF5036</strain>
    </source>
</reference>
<accession>A0A939G2J7</accession>
<dbReference type="SUPFAM" id="SSF143011">
    <property type="entry name" value="RelE-like"/>
    <property type="match status" value="1"/>
</dbReference>
<dbReference type="Pfam" id="PF24732">
    <property type="entry name" value="ParE_like"/>
    <property type="match status" value="1"/>
</dbReference>
<organism evidence="2 3">
    <name type="scientific">Fibrella aquatilis</name>
    <dbReference type="NCBI Taxonomy" id="2817059"/>
    <lineage>
        <taxon>Bacteria</taxon>
        <taxon>Pseudomonadati</taxon>
        <taxon>Bacteroidota</taxon>
        <taxon>Cytophagia</taxon>
        <taxon>Cytophagales</taxon>
        <taxon>Spirosomataceae</taxon>
        <taxon>Fibrella</taxon>
    </lineage>
</organism>
<dbReference type="Proteomes" id="UP000664795">
    <property type="component" value="Unassembled WGS sequence"/>
</dbReference>
<keyword evidence="3" id="KW-1185">Reference proteome</keyword>
<proteinExistence type="predicted"/>
<sequence length="85" mass="10187">MTHKTTPEFWELYYKLPVSVQRTADKNYELLKADSYYPSLHFKEVKPDLWSVRAGKGYRALAYINNQECVWFWIGSHAEYDHLIK</sequence>
<feature type="domain" description="ParE-like toxin" evidence="1">
    <location>
        <begin position="19"/>
        <end position="81"/>
    </location>
</feature>